<dbReference type="InterPro" id="IPR003594">
    <property type="entry name" value="HATPase_dom"/>
</dbReference>
<dbReference type="Pfam" id="PF02518">
    <property type="entry name" value="HATPase_c"/>
    <property type="match status" value="1"/>
</dbReference>
<dbReference type="Gene3D" id="1.10.287.130">
    <property type="match status" value="1"/>
</dbReference>
<dbReference type="Gene3D" id="3.30.450.20">
    <property type="entry name" value="PAS domain"/>
    <property type="match status" value="3"/>
</dbReference>
<feature type="domain" description="PAC" evidence="8">
    <location>
        <begin position="207"/>
        <end position="258"/>
    </location>
</feature>
<dbReference type="PROSITE" id="PS50110">
    <property type="entry name" value="RESPONSE_REGULATORY"/>
    <property type="match status" value="1"/>
</dbReference>
<dbReference type="STRING" id="714943.Mucpa_6785"/>
<dbReference type="SUPFAM" id="SSF55874">
    <property type="entry name" value="ATPase domain of HSP90 chaperone/DNA topoisomerase II/histidine kinase"/>
    <property type="match status" value="1"/>
</dbReference>
<evidence type="ECO:0000259" key="8">
    <source>
        <dbReference type="PROSITE" id="PS50113"/>
    </source>
</evidence>
<feature type="domain" description="Histidine kinase" evidence="6">
    <location>
        <begin position="401"/>
        <end position="621"/>
    </location>
</feature>
<feature type="modified residue" description="4-aspartylphosphate" evidence="5">
    <location>
        <position position="694"/>
    </location>
</feature>
<dbReference type="Pfam" id="PF08447">
    <property type="entry name" value="PAS_3"/>
    <property type="match status" value="2"/>
</dbReference>
<dbReference type="SUPFAM" id="SSF47384">
    <property type="entry name" value="Homodimeric domain of signal transducing histidine kinase"/>
    <property type="match status" value="1"/>
</dbReference>
<keyword evidence="3 5" id="KW-0597">Phosphoprotein</keyword>
<dbReference type="SUPFAM" id="SSF52172">
    <property type="entry name" value="CheY-like"/>
    <property type="match status" value="1"/>
</dbReference>
<protein>
    <recommendedName>
        <fullName evidence="2">histidine kinase</fullName>
        <ecNumber evidence="2">2.7.13.3</ecNumber>
    </recommendedName>
</protein>
<feature type="domain" description="Response regulatory" evidence="7">
    <location>
        <begin position="645"/>
        <end position="763"/>
    </location>
</feature>
<accession>H1Y1G0</accession>
<dbReference type="Pfam" id="PF00072">
    <property type="entry name" value="Response_reg"/>
    <property type="match status" value="1"/>
</dbReference>
<keyword evidence="9" id="KW-0808">Transferase</keyword>
<dbReference type="SMART" id="SM00387">
    <property type="entry name" value="HATPase_c"/>
    <property type="match status" value="1"/>
</dbReference>
<dbReference type="PANTHER" id="PTHR45339:SF1">
    <property type="entry name" value="HYBRID SIGNAL TRANSDUCTION HISTIDINE KINASE J"/>
    <property type="match status" value="1"/>
</dbReference>
<dbReference type="Proteomes" id="UP000002774">
    <property type="component" value="Chromosome"/>
</dbReference>
<keyword evidence="4" id="KW-0902">Two-component regulatory system</keyword>
<dbReference type="SMART" id="SM00086">
    <property type="entry name" value="PAC"/>
    <property type="match status" value="3"/>
</dbReference>
<name>H1Y1G0_9SPHI</name>
<dbReference type="SMART" id="SM00448">
    <property type="entry name" value="REC"/>
    <property type="match status" value="1"/>
</dbReference>
<feature type="domain" description="PAC" evidence="8">
    <location>
        <begin position="78"/>
        <end position="131"/>
    </location>
</feature>
<evidence type="ECO:0000313" key="9">
    <source>
        <dbReference type="EMBL" id="EHQ30834.1"/>
    </source>
</evidence>
<keyword evidence="9" id="KW-0418">Kinase</keyword>
<dbReference type="InterPro" id="IPR003661">
    <property type="entry name" value="HisK_dim/P_dom"/>
</dbReference>
<dbReference type="HOGENOM" id="CLU_000445_114_15_10"/>
<dbReference type="RefSeq" id="WP_008512845.1">
    <property type="nucleotide sequence ID" value="NZ_CM001403.1"/>
</dbReference>
<dbReference type="Pfam" id="PF08448">
    <property type="entry name" value="PAS_4"/>
    <property type="match status" value="1"/>
</dbReference>
<dbReference type="InterPro" id="IPR000014">
    <property type="entry name" value="PAS"/>
</dbReference>
<dbReference type="FunFam" id="3.30.565.10:FF:000010">
    <property type="entry name" value="Sensor histidine kinase RcsC"/>
    <property type="match status" value="1"/>
</dbReference>
<dbReference type="EMBL" id="CM001403">
    <property type="protein sequence ID" value="EHQ30834.1"/>
    <property type="molecule type" value="Genomic_DNA"/>
</dbReference>
<dbReference type="Pfam" id="PF00512">
    <property type="entry name" value="HisKA"/>
    <property type="match status" value="1"/>
</dbReference>
<comment type="catalytic activity">
    <reaction evidence="1">
        <text>ATP + protein L-histidine = ADP + protein N-phospho-L-histidine.</text>
        <dbReference type="EC" id="2.7.13.3"/>
    </reaction>
</comment>
<evidence type="ECO:0000256" key="3">
    <source>
        <dbReference type="ARBA" id="ARBA00022553"/>
    </source>
</evidence>
<dbReference type="PRINTS" id="PR00344">
    <property type="entry name" value="BCTRLSENSOR"/>
</dbReference>
<dbReference type="InterPro" id="IPR035965">
    <property type="entry name" value="PAS-like_dom_sf"/>
</dbReference>
<dbReference type="Gene3D" id="3.30.565.10">
    <property type="entry name" value="Histidine kinase-like ATPase, C-terminal domain"/>
    <property type="match status" value="1"/>
</dbReference>
<dbReference type="AlphaFoldDB" id="H1Y1G0"/>
<dbReference type="InterPro" id="IPR036890">
    <property type="entry name" value="HATPase_C_sf"/>
</dbReference>
<dbReference type="CDD" id="cd00130">
    <property type="entry name" value="PAS"/>
    <property type="match status" value="1"/>
</dbReference>
<dbReference type="InterPro" id="IPR013656">
    <property type="entry name" value="PAS_4"/>
</dbReference>
<dbReference type="SUPFAM" id="SSF55785">
    <property type="entry name" value="PYP-like sensor domain (PAS domain)"/>
    <property type="match status" value="3"/>
</dbReference>
<evidence type="ECO:0000256" key="2">
    <source>
        <dbReference type="ARBA" id="ARBA00012438"/>
    </source>
</evidence>
<evidence type="ECO:0000313" key="10">
    <source>
        <dbReference type="Proteomes" id="UP000002774"/>
    </source>
</evidence>
<dbReference type="OrthoDB" id="9811889at2"/>
<feature type="domain" description="PAC" evidence="8">
    <location>
        <begin position="331"/>
        <end position="383"/>
    </location>
</feature>
<dbReference type="InterPro" id="IPR005467">
    <property type="entry name" value="His_kinase_dom"/>
</dbReference>
<keyword evidence="10" id="KW-1185">Reference proteome</keyword>
<dbReference type="CDD" id="cd17546">
    <property type="entry name" value="REC_hyHK_CKI1_RcsC-like"/>
    <property type="match status" value="1"/>
</dbReference>
<evidence type="ECO:0000259" key="7">
    <source>
        <dbReference type="PROSITE" id="PS50110"/>
    </source>
</evidence>
<dbReference type="PANTHER" id="PTHR45339">
    <property type="entry name" value="HYBRID SIGNAL TRANSDUCTION HISTIDINE KINASE J"/>
    <property type="match status" value="1"/>
</dbReference>
<dbReference type="EC" id="2.7.13.3" evidence="2"/>
<proteinExistence type="predicted"/>
<dbReference type="eggNOG" id="COG2205">
    <property type="taxonomic scope" value="Bacteria"/>
</dbReference>
<evidence type="ECO:0000256" key="4">
    <source>
        <dbReference type="ARBA" id="ARBA00023012"/>
    </source>
</evidence>
<reference evidence="9" key="1">
    <citation type="submission" date="2011-09" db="EMBL/GenBank/DDBJ databases">
        <title>The permanent draft genome of Mucilaginibacter paludis DSM 18603.</title>
        <authorList>
            <consortium name="US DOE Joint Genome Institute (JGI-PGF)"/>
            <person name="Lucas S."/>
            <person name="Han J."/>
            <person name="Lapidus A."/>
            <person name="Bruce D."/>
            <person name="Goodwin L."/>
            <person name="Pitluck S."/>
            <person name="Peters L."/>
            <person name="Kyrpides N."/>
            <person name="Mavromatis K."/>
            <person name="Ivanova N."/>
            <person name="Mikhailova N."/>
            <person name="Held B."/>
            <person name="Detter J.C."/>
            <person name="Tapia R."/>
            <person name="Han C."/>
            <person name="Land M."/>
            <person name="Hauser L."/>
            <person name="Markowitz V."/>
            <person name="Cheng J.-F."/>
            <person name="Hugenholtz P."/>
            <person name="Woyke T."/>
            <person name="Wu D."/>
            <person name="Tindall B."/>
            <person name="Brambilla E."/>
            <person name="Klenk H.-P."/>
            <person name="Eisen J.A."/>
        </authorList>
    </citation>
    <scope>NUCLEOTIDE SEQUENCE [LARGE SCALE GENOMIC DNA]</scope>
    <source>
        <strain evidence="9">DSM 18603</strain>
    </source>
</reference>
<dbReference type="InterPro" id="IPR001610">
    <property type="entry name" value="PAC"/>
</dbReference>
<dbReference type="NCBIfam" id="TIGR00229">
    <property type="entry name" value="sensory_box"/>
    <property type="match status" value="2"/>
</dbReference>
<dbReference type="InterPro" id="IPR013655">
    <property type="entry name" value="PAS_fold_3"/>
</dbReference>
<dbReference type="Gene3D" id="3.40.50.2300">
    <property type="match status" value="1"/>
</dbReference>
<evidence type="ECO:0000259" key="6">
    <source>
        <dbReference type="PROSITE" id="PS50109"/>
    </source>
</evidence>
<dbReference type="GO" id="GO:0000155">
    <property type="term" value="F:phosphorelay sensor kinase activity"/>
    <property type="evidence" value="ECO:0007669"/>
    <property type="project" value="InterPro"/>
</dbReference>
<dbReference type="SMART" id="SM00388">
    <property type="entry name" value="HisKA"/>
    <property type="match status" value="1"/>
</dbReference>
<sequence>MPGVEAENSYEHITGYWEWTVGSRDIYHNPALKNTLGYQALDFPDKMSNWMALVFPEDLRQFRIIFARHVQSGGEIPFAHEIRFRHKNGSTVFILLTGKVQKFTAEGKPEYMLGNHINLTAQKLAEKELKRTRDFLERTSEVAMVGGWELDMLHQKVTWSAVTRQIFGVDKDFEPATGTSAFFFREGKDRNLLLEAFHKAITTGEPYDLELQIITATGALKWTRTVGHPEFEDGKCIRIYGIFQDITIRKTQEEALRQKQEQLETFIKYSPVAIAMMDKHFNYVAVSDVWVSCYNLDMPTLLGRSHFEVFPELPGIWMSYLSRCLRGEVIKKEEDSFFLINGRREWLRWEVRPWYESAGTVGGIIMFTELITEKKQIQEALIKAKEDAEQAALIKSRFLSIMSHEIRTPMNGVIGFTNLLLKNPREDQREALNVLKFSAQNLMVIINDVLNLNKIDAGKVELENISFDLYELLQNICRSQENDAKEKHLNLSVQFDYSLPFWFKGDPVRIGQVITNLVNNAIKFTAAGRVSISTALVGEHEGKMTIGFAVSDTGIGIPETKQEHIFELFSQAESDTTRIYGGTGLGLTITKRLLELMGSNIQLKSTPGEGSIFYFDLELEKSTLPVEETSGLDTPRHAHTLKGSRILIADDNPVNVLVVKRFLQQWHADYDVAENGRIALEKVTANQYDLVLMDLKMPVMDGYEATIEIRKLEGKGFADLPVIALTASTLLEMKEEMINSGMNDFVMKPFDPESLFNSIKRLVSPS</sequence>
<dbReference type="InterPro" id="IPR004358">
    <property type="entry name" value="Sig_transdc_His_kin-like_C"/>
</dbReference>
<dbReference type="InterPro" id="IPR011006">
    <property type="entry name" value="CheY-like_superfamily"/>
</dbReference>
<dbReference type="CDD" id="cd16922">
    <property type="entry name" value="HATPase_EvgS-ArcB-TorS-like"/>
    <property type="match status" value="1"/>
</dbReference>
<evidence type="ECO:0000256" key="1">
    <source>
        <dbReference type="ARBA" id="ARBA00000085"/>
    </source>
</evidence>
<evidence type="ECO:0000256" key="5">
    <source>
        <dbReference type="PROSITE-ProRule" id="PRU00169"/>
    </source>
</evidence>
<dbReference type="PROSITE" id="PS50109">
    <property type="entry name" value="HIS_KIN"/>
    <property type="match status" value="1"/>
</dbReference>
<gene>
    <name evidence="9" type="ORF">Mucpa_6785</name>
</gene>
<dbReference type="PROSITE" id="PS50113">
    <property type="entry name" value="PAC"/>
    <property type="match status" value="3"/>
</dbReference>
<dbReference type="CDD" id="cd00082">
    <property type="entry name" value="HisKA"/>
    <property type="match status" value="1"/>
</dbReference>
<organism evidence="9 10">
    <name type="scientific">Mucilaginibacter paludis DSM 18603</name>
    <dbReference type="NCBI Taxonomy" id="714943"/>
    <lineage>
        <taxon>Bacteria</taxon>
        <taxon>Pseudomonadati</taxon>
        <taxon>Bacteroidota</taxon>
        <taxon>Sphingobacteriia</taxon>
        <taxon>Sphingobacteriales</taxon>
        <taxon>Sphingobacteriaceae</taxon>
        <taxon>Mucilaginibacter</taxon>
    </lineage>
</organism>
<dbReference type="InterPro" id="IPR036097">
    <property type="entry name" value="HisK_dim/P_sf"/>
</dbReference>
<dbReference type="InterPro" id="IPR001789">
    <property type="entry name" value="Sig_transdc_resp-reg_receiver"/>
</dbReference>
<dbReference type="InterPro" id="IPR000700">
    <property type="entry name" value="PAS-assoc_C"/>
</dbReference>